<keyword evidence="2" id="KW-1185">Reference proteome</keyword>
<dbReference type="Proteomes" id="UP000607435">
    <property type="component" value="Unassembled WGS sequence"/>
</dbReference>
<protein>
    <submittedName>
        <fullName evidence="1">2-dehydro-3-deoxyphosphooctonate aldolase</fullName>
    </submittedName>
</protein>
<evidence type="ECO:0000313" key="1">
    <source>
        <dbReference type="EMBL" id="MBC3847887.1"/>
    </source>
</evidence>
<reference evidence="1 2" key="1">
    <citation type="submission" date="2020-08" db="EMBL/GenBank/DDBJ databases">
        <title>Winogradskyella ouciana sp. nov., isolated from the hadal seawater of the Mariana Trench.</title>
        <authorList>
            <person name="He X."/>
        </authorList>
    </citation>
    <scope>NUCLEOTIDE SEQUENCE [LARGE SCALE GENOMIC DNA]</scope>
    <source>
        <strain evidence="1 2">KCTC 22026</strain>
    </source>
</reference>
<dbReference type="RefSeq" id="WP_186846989.1">
    <property type="nucleotide sequence ID" value="NZ_JACOME010000007.1"/>
</dbReference>
<gene>
    <name evidence="1" type="ORF">H6H04_15940</name>
</gene>
<organism evidence="1 2">
    <name type="scientific">Winogradskyella echinorum</name>
    <dbReference type="NCBI Taxonomy" id="538189"/>
    <lineage>
        <taxon>Bacteria</taxon>
        <taxon>Pseudomonadati</taxon>
        <taxon>Bacteroidota</taxon>
        <taxon>Flavobacteriia</taxon>
        <taxon>Flavobacteriales</taxon>
        <taxon>Flavobacteriaceae</taxon>
        <taxon>Winogradskyella</taxon>
    </lineage>
</organism>
<proteinExistence type="predicted"/>
<sequence>MKLLLRLCLVTFLLTSCGAKKPKITSSGATHATKSSNHIPFFDIDTYADDKEYGLVGEKPVKVGEKSVKNQLRYLASLAGPNGEELSYQRRGACCGYKSENGYGGTALVDVYEVTYDGLKKPILVYISFYDSEKLYIPKGFTKSQ</sequence>
<accession>A0ABR6Y572</accession>
<comment type="caution">
    <text evidence="1">The sequence shown here is derived from an EMBL/GenBank/DDBJ whole genome shotgun (WGS) entry which is preliminary data.</text>
</comment>
<dbReference type="PROSITE" id="PS51257">
    <property type="entry name" value="PROKAR_LIPOPROTEIN"/>
    <property type="match status" value="1"/>
</dbReference>
<name>A0ABR6Y572_9FLAO</name>
<dbReference type="EMBL" id="JACOME010000007">
    <property type="protein sequence ID" value="MBC3847887.1"/>
    <property type="molecule type" value="Genomic_DNA"/>
</dbReference>
<evidence type="ECO:0000313" key="2">
    <source>
        <dbReference type="Proteomes" id="UP000607435"/>
    </source>
</evidence>